<protein>
    <submittedName>
        <fullName evidence="1">Uncharacterized protein</fullName>
    </submittedName>
</protein>
<dbReference type="AlphaFoldDB" id="A0AAD6XP25"/>
<dbReference type="Proteomes" id="UP001222325">
    <property type="component" value="Unassembled WGS sequence"/>
</dbReference>
<accession>A0AAD6XP25</accession>
<keyword evidence="2" id="KW-1185">Reference proteome</keyword>
<evidence type="ECO:0000313" key="1">
    <source>
        <dbReference type="EMBL" id="KAJ7083157.1"/>
    </source>
</evidence>
<sequence length="165" mass="18946">MYRPQRAYHRGPPLEKVLFHRTCRSFRRRAPSFIVAQRPSHRDREGRLRVGAPPSIVFSQNQRWQRAEWTAANEPVALLSSTIMVNCILASLSTCDRRGRIVCDGSHPPLIIFASGSLFLIHHRNSRPLPPCTTYCTSFENQNFLVHCVNALMISCGKIKKRFRC</sequence>
<gene>
    <name evidence="1" type="ORF">B0H15DRAFT_429541</name>
</gene>
<reference evidence="1" key="1">
    <citation type="submission" date="2023-03" db="EMBL/GenBank/DDBJ databases">
        <title>Massive genome expansion in bonnet fungi (Mycena s.s.) driven by repeated elements and novel gene families across ecological guilds.</title>
        <authorList>
            <consortium name="Lawrence Berkeley National Laboratory"/>
            <person name="Harder C.B."/>
            <person name="Miyauchi S."/>
            <person name="Viragh M."/>
            <person name="Kuo A."/>
            <person name="Thoen E."/>
            <person name="Andreopoulos B."/>
            <person name="Lu D."/>
            <person name="Skrede I."/>
            <person name="Drula E."/>
            <person name="Henrissat B."/>
            <person name="Morin E."/>
            <person name="Kohler A."/>
            <person name="Barry K."/>
            <person name="LaButti K."/>
            <person name="Morin E."/>
            <person name="Salamov A."/>
            <person name="Lipzen A."/>
            <person name="Mereny Z."/>
            <person name="Hegedus B."/>
            <person name="Baldrian P."/>
            <person name="Stursova M."/>
            <person name="Weitz H."/>
            <person name="Taylor A."/>
            <person name="Grigoriev I.V."/>
            <person name="Nagy L.G."/>
            <person name="Martin F."/>
            <person name="Kauserud H."/>
        </authorList>
    </citation>
    <scope>NUCLEOTIDE SEQUENCE</scope>
    <source>
        <strain evidence="1">CBHHK173m</strain>
    </source>
</reference>
<name>A0AAD6XP25_9AGAR</name>
<proteinExistence type="predicted"/>
<comment type="caution">
    <text evidence="1">The sequence shown here is derived from an EMBL/GenBank/DDBJ whole genome shotgun (WGS) entry which is preliminary data.</text>
</comment>
<dbReference type="EMBL" id="JARJCN010000042">
    <property type="protein sequence ID" value="KAJ7083157.1"/>
    <property type="molecule type" value="Genomic_DNA"/>
</dbReference>
<evidence type="ECO:0000313" key="2">
    <source>
        <dbReference type="Proteomes" id="UP001222325"/>
    </source>
</evidence>
<organism evidence="1 2">
    <name type="scientific">Mycena belliarum</name>
    <dbReference type="NCBI Taxonomy" id="1033014"/>
    <lineage>
        <taxon>Eukaryota</taxon>
        <taxon>Fungi</taxon>
        <taxon>Dikarya</taxon>
        <taxon>Basidiomycota</taxon>
        <taxon>Agaricomycotina</taxon>
        <taxon>Agaricomycetes</taxon>
        <taxon>Agaricomycetidae</taxon>
        <taxon>Agaricales</taxon>
        <taxon>Marasmiineae</taxon>
        <taxon>Mycenaceae</taxon>
        <taxon>Mycena</taxon>
    </lineage>
</organism>